<keyword evidence="3 6" id="KW-0812">Transmembrane</keyword>
<evidence type="ECO:0000256" key="4">
    <source>
        <dbReference type="ARBA" id="ARBA00022989"/>
    </source>
</evidence>
<evidence type="ECO:0000256" key="5">
    <source>
        <dbReference type="ARBA" id="ARBA00023136"/>
    </source>
</evidence>
<feature type="transmembrane region" description="Helical" evidence="6">
    <location>
        <begin position="111"/>
        <end position="130"/>
    </location>
</feature>
<reference evidence="7" key="1">
    <citation type="submission" date="2018-06" db="EMBL/GenBank/DDBJ databases">
        <authorList>
            <person name="Zhirakovskaya E."/>
        </authorList>
    </citation>
    <scope>NUCLEOTIDE SEQUENCE</scope>
</reference>
<dbReference type="CDD" id="cd01115">
    <property type="entry name" value="SLC13_permease"/>
    <property type="match status" value="1"/>
</dbReference>
<keyword evidence="4 6" id="KW-1133">Transmembrane helix</keyword>
<dbReference type="GO" id="GO:0005886">
    <property type="term" value="C:plasma membrane"/>
    <property type="evidence" value="ECO:0007669"/>
    <property type="project" value="TreeGrafter"/>
</dbReference>
<feature type="transmembrane region" description="Helical" evidence="6">
    <location>
        <begin position="414"/>
        <end position="432"/>
    </location>
</feature>
<proteinExistence type="predicted"/>
<accession>A0A3B0UR28</accession>
<dbReference type="EMBL" id="UOES01000177">
    <property type="protein sequence ID" value="VAW27069.1"/>
    <property type="molecule type" value="Genomic_DNA"/>
</dbReference>
<feature type="transmembrane region" description="Helical" evidence="6">
    <location>
        <begin position="270"/>
        <end position="288"/>
    </location>
</feature>
<dbReference type="InterPro" id="IPR031312">
    <property type="entry name" value="Na/sul_symport_CS"/>
</dbReference>
<feature type="transmembrane region" description="Helical" evidence="6">
    <location>
        <begin position="213"/>
        <end position="235"/>
    </location>
</feature>
<dbReference type="AlphaFoldDB" id="A0A3B0UR28"/>
<sequence length="478" mass="51810">MKISLKLIGLFLGPILFGVGLTCQHSGYLNPTAWQVLAVAAWMVIWWITEAAPMAVTALLPIILFPALGVFTLKLATAPYASPIIFLFMGGFLLALGLEEHGLHKRIALRLIKLTGTSANGIILGFMMATAFLSMWISNTATTIMMLPIALSVVQLVKHDSLNEKGFTNFALALMLGIAYSANIGGLATIIGTPPNVVFVGYAEELLHIEIGFANWMIVGVPISVILLIITYILLTQVLHKNKLGKMSNAEELITKELDGLGQWKKEEKIVAVIFGLTAFMWIFKVPLNNLIGFDLLNDTVTAMIGGVTMFIIPINIKEKKQLLHWKATERLPWGILLLFGGGMTLAKAMEHAGLVDIIAQVIAQNQLSTLLIFLILIAVMLFMTELMSNVALATIFIPIVIAIAEGANINPLLLSVPVAMAASCAFMMPISTPPNAIVFSSGHIKISQMVRVGIWLNILSVIVLLGAAFSIVEWVFG</sequence>
<feature type="transmembrane region" description="Helical" evidence="6">
    <location>
        <begin position="136"/>
        <end position="157"/>
    </location>
</feature>
<feature type="transmembrane region" description="Helical" evidence="6">
    <location>
        <begin position="32"/>
        <end position="49"/>
    </location>
</feature>
<keyword evidence="5 6" id="KW-0472">Membrane</keyword>
<feature type="transmembrane region" description="Helical" evidence="6">
    <location>
        <begin position="332"/>
        <end position="350"/>
    </location>
</feature>
<dbReference type="InterPro" id="IPR001898">
    <property type="entry name" value="SLC13A/DASS"/>
</dbReference>
<evidence type="ECO:0000256" key="6">
    <source>
        <dbReference type="SAM" id="Phobius"/>
    </source>
</evidence>
<evidence type="ECO:0000256" key="1">
    <source>
        <dbReference type="ARBA" id="ARBA00004141"/>
    </source>
</evidence>
<feature type="transmembrane region" description="Helical" evidence="6">
    <location>
        <begin position="391"/>
        <end position="408"/>
    </location>
</feature>
<feature type="transmembrane region" description="Helical" evidence="6">
    <location>
        <begin position="453"/>
        <end position="477"/>
    </location>
</feature>
<gene>
    <name evidence="7" type="ORF">MNBD_BACTEROID06-289</name>
</gene>
<feature type="transmembrane region" description="Helical" evidence="6">
    <location>
        <begin position="56"/>
        <end position="74"/>
    </location>
</feature>
<evidence type="ECO:0000313" key="7">
    <source>
        <dbReference type="EMBL" id="VAW27069.1"/>
    </source>
</evidence>
<evidence type="ECO:0000256" key="3">
    <source>
        <dbReference type="ARBA" id="ARBA00022692"/>
    </source>
</evidence>
<dbReference type="PANTHER" id="PTHR10283:SF82">
    <property type="entry name" value="SOLUTE CARRIER FAMILY 13 MEMBER 2"/>
    <property type="match status" value="1"/>
</dbReference>
<comment type="subcellular location">
    <subcellularLocation>
        <location evidence="1">Membrane</location>
        <topology evidence="1">Multi-pass membrane protein</topology>
    </subcellularLocation>
</comment>
<dbReference type="PANTHER" id="PTHR10283">
    <property type="entry name" value="SOLUTE CARRIER FAMILY 13 MEMBER"/>
    <property type="match status" value="1"/>
</dbReference>
<feature type="transmembrane region" description="Helical" evidence="6">
    <location>
        <begin position="362"/>
        <end position="384"/>
    </location>
</feature>
<name>A0A3B0UR28_9ZZZZ</name>
<organism evidence="7">
    <name type="scientific">hydrothermal vent metagenome</name>
    <dbReference type="NCBI Taxonomy" id="652676"/>
    <lineage>
        <taxon>unclassified sequences</taxon>
        <taxon>metagenomes</taxon>
        <taxon>ecological metagenomes</taxon>
    </lineage>
</organism>
<feature type="transmembrane region" description="Helical" evidence="6">
    <location>
        <begin position="169"/>
        <end position="193"/>
    </location>
</feature>
<feature type="transmembrane region" description="Helical" evidence="6">
    <location>
        <begin position="300"/>
        <end position="317"/>
    </location>
</feature>
<feature type="transmembrane region" description="Helical" evidence="6">
    <location>
        <begin position="80"/>
        <end position="99"/>
    </location>
</feature>
<dbReference type="GO" id="GO:0015141">
    <property type="term" value="F:succinate transmembrane transporter activity"/>
    <property type="evidence" value="ECO:0007669"/>
    <property type="project" value="UniProtKB-ARBA"/>
</dbReference>
<evidence type="ECO:0000256" key="2">
    <source>
        <dbReference type="ARBA" id="ARBA00022448"/>
    </source>
</evidence>
<dbReference type="Pfam" id="PF00939">
    <property type="entry name" value="Na_sulph_symp"/>
    <property type="match status" value="1"/>
</dbReference>
<keyword evidence="2" id="KW-0813">Transport</keyword>
<dbReference type="PROSITE" id="PS01271">
    <property type="entry name" value="NA_SULFATE"/>
    <property type="match status" value="1"/>
</dbReference>
<dbReference type="NCBIfam" id="TIGR00785">
    <property type="entry name" value="dass"/>
    <property type="match status" value="1"/>
</dbReference>
<protein>
    <submittedName>
        <fullName evidence="7">Sodium-dependent anion transporter family</fullName>
    </submittedName>
</protein>